<dbReference type="PANTHER" id="PTHR42703:SF1">
    <property type="entry name" value="NA(+)_H(+) ANTIPORTER SUBUNIT D1"/>
    <property type="match status" value="1"/>
</dbReference>
<feature type="transmembrane region" description="Helical" evidence="6">
    <location>
        <begin position="56"/>
        <end position="76"/>
    </location>
</feature>
<evidence type="ECO:0000256" key="1">
    <source>
        <dbReference type="ARBA" id="ARBA00004651"/>
    </source>
</evidence>
<evidence type="ECO:0000256" key="4">
    <source>
        <dbReference type="ARBA" id="ARBA00022989"/>
    </source>
</evidence>
<keyword evidence="4 6" id="KW-1133">Transmembrane helix</keyword>
<keyword evidence="5 6" id="KW-0472">Membrane</keyword>
<reference evidence="9" key="1">
    <citation type="journal article" date="2014" name="Front. Microbiol.">
        <title>High frequency of phylogenetically diverse reductive dehalogenase-homologous genes in deep subseafloor sedimentary metagenomes.</title>
        <authorList>
            <person name="Kawai M."/>
            <person name="Futagami T."/>
            <person name="Toyoda A."/>
            <person name="Takaki Y."/>
            <person name="Nishi S."/>
            <person name="Hori S."/>
            <person name="Arai W."/>
            <person name="Tsubouchi T."/>
            <person name="Morono Y."/>
            <person name="Uchiyama I."/>
            <person name="Ito T."/>
            <person name="Fujiyama A."/>
            <person name="Inagaki F."/>
            <person name="Takami H."/>
        </authorList>
    </citation>
    <scope>NUCLEOTIDE SEQUENCE</scope>
    <source>
        <strain evidence="9">Expedition CK06-06</strain>
    </source>
</reference>
<evidence type="ECO:0000256" key="3">
    <source>
        <dbReference type="ARBA" id="ARBA00022692"/>
    </source>
</evidence>
<protein>
    <recommendedName>
        <fullName evidence="10">NADH:quinone oxidoreductase/Mrp antiporter membrane subunit domain-containing protein</fullName>
    </recommendedName>
</protein>
<gene>
    <name evidence="9" type="ORF">S06H3_06027</name>
</gene>
<comment type="caution">
    <text evidence="9">The sequence shown here is derived from an EMBL/GenBank/DDBJ whole genome shotgun (WGS) entry which is preliminary data.</text>
</comment>
<dbReference type="Pfam" id="PF00361">
    <property type="entry name" value="Proton_antipo_M"/>
    <property type="match status" value="1"/>
</dbReference>
<evidence type="ECO:0000313" key="9">
    <source>
        <dbReference type="EMBL" id="GAH90790.1"/>
    </source>
</evidence>
<evidence type="ECO:0000256" key="5">
    <source>
        <dbReference type="ARBA" id="ARBA00023136"/>
    </source>
</evidence>
<feature type="domain" description="NADH-Ubiquinone oxidoreductase (complex I) chain 5 N-terminal" evidence="8">
    <location>
        <begin position="48"/>
        <end position="89"/>
    </location>
</feature>
<dbReference type="AlphaFoldDB" id="X1KAY2"/>
<keyword evidence="2" id="KW-1003">Cell membrane</keyword>
<evidence type="ECO:0000256" key="2">
    <source>
        <dbReference type="ARBA" id="ARBA00022475"/>
    </source>
</evidence>
<keyword evidence="3 6" id="KW-0812">Transmembrane</keyword>
<dbReference type="InterPro" id="IPR001516">
    <property type="entry name" value="Proton_antipo_N"/>
</dbReference>
<feature type="transmembrane region" description="Helical" evidence="6">
    <location>
        <begin position="175"/>
        <end position="195"/>
    </location>
</feature>
<dbReference type="InterPro" id="IPR050586">
    <property type="entry name" value="CPA3_Na-H_Antiporter_D"/>
</dbReference>
<feature type="transmembrane region" description="Helical" evidence="6">
    <location>
        <begin position="88"/>
        <end position="105"/>
    </location>
</feature>
<dbReference type="Pfam" id="PF00662">
    <property type="entry name" value="Proton_antipo_N"/>
    <property type="match status" value="1"/>
</dbReference>
<dbReference type="PANTHER" id="PTHR42703">
    <property type="entry name" value="NADH DEHYDROGENASE"/>
    <property type="match status" value="1"/>
</dbReference>
<accession>X1KAY2</accession>
<feature type="non-terminal residue" evidence="9">
    <location>
        <position position="219"/>
    </location>
</feature>
<organism evidence="9">
    <name type="scientific">marine sediment metagenome</name>
    <dbReference type="NCBI Taxonomy" id="412755"/>
    <lineage>
        <taxon>unclassified sequences</taxon>
        <taxon>metagenomes</taxon>
        <taxon>ecological metagenomes</taxon>
    </lineage>
</organism>
<dbReference type="EMBL" id="BARV01002293">
    <property type="protein sequence ID" value="GAH90790.1"/>
    <property type="molecule type" value="Genomic_DNA"/>
</dbReference>
<name>X1KAY2_9ZZZZ</name>
<evidence type="ECO:0000256" key="6">
    <source>
        <dbReference type="SAM" id="Phobius"/>
    </source>
</evidence>
<proteinExistence type="predicted"/>
<evidence type="ECO:0000259" key="7">
    <source>
        <dbReference type="Pfam" id="PF00361"/>
    </source>
</evidence>
<dbReference type="PRINTS" id="PR01434">
    <property type="entry name" value="NADHDHGNASE5"/>
</dbReference>
<evidence type="ECO:0008006" key="10">
    <source>
        <dbReference type="Google" id="ProtNLM"/>
    </source>
</evidence>
<comment type="subcellular location">
    <subcellularLocation>
        <location evidence="1">Cell membrane</location>
        <topology evidence="1">Multi-pass membrane protein</topology>
    </subcellularLocation>
</comment>
<dbReference type="InterPro" id="IPR001750">
    <property type="entry name" value="ND/Mrp_TM"/>
</dbReference>
<sequence length="219" mass="23659">MVVASLAFVEFLVIILARDIYLNGLHIYTLGASSPNLAIPENYIVPVRIILEVDSISIFMAIIAASVSLAAAIYSLSFMKGETGQNRFYTLLLLLVAGMFGMVLTGDLFNLFVFLEIASIAGAALVAFRTKFADTAEGGLKYIVISTVAALMVLFAIGIFYAQYNLLNIGALAHVMQYTMLDKIALVLLAIAFMMKLASVPLHMWCPDTYSVAPAGITI</sequence>
<dbReference type="GO" id="GO:0005886">
    <property type="term" value="C:plasma membrane"/>
    <property type="evidence" value="ECO:0007669"/>
    <property type="project" value="UniProtKB-SubCell"/>
</dbReference>
<feature type="transmembrane region" description="Helical" evidence="6">
    <location>
        <begin position="140"/>
        <end position="163"/>
    </location>
</feature>
<feature type="domain" description="NADH:quinone oxidoreductase/Mrp antiporter transmembrane" evidence="7">
    <location>
        <begin position="106"/>
        <end position="217"/>
    </location>
</feature>
<evidence type="ECO:0000259" key="8">
    <source>
        <dbReference type="Pfam" id="PF00662"/>
    </source>
</evidence>